<accession>A0A6A6ZAY3</accession>
<feature type="compositionally biased region" description="Basic and acidic residues" evidence="1">
    <location>
        <begin position="196"/>
        <end position="207"/>
    </location>
</feature>
<protein>
    <submittedName>
        <fullName evidence="2">Uncharacterized protein</fullName>
    </submittedName>
</protein>
<dbReference type="EMBL" id="MU006255">
    <property type="protein sequence ID" value="KAF2818271.1"/>
    <property type="molecule type" value="Genomic_DNA"/>
</dbReference>
<keyword evidence="3" id="KW-1185">Reference proteome</keyword>
<organism evidence="2 3">
    <name type="scientific">Ophiobolus disseminans</name>
    <dbReference type="NCBI Taxonomy" id="1469910"/>
    <lineage>
        <taxon>Eukaryota</taxon>
        <taxon>Fungi</taxon>
        <taxon>Dikarya</taxon>
        <taxon>Ascomycota</taxon>
        <taxon>Pezizomycotina</taxon>
        <taxon>Dothideomycetes</taxon>
        <taxon>Pleosporomycetidae</taxon>
        <taxon>Pleosporales</taxon>
        <taxon>Pleosporineae</taxon>
        <taxon>Phaeosphaeriaceae</taxon>
        <taxon>Ophiobolus</taxon>
    </lineage>
</organism>
<evidence type="ECO:0000313" key="2">
    <source>
        <dbReference type="EMBL" id="KAF2818271.1"/>
    </source>
</evidence>
<proteinExistence type="predicted"/>
<sequence>MAKGNIQIAVKPDPGMQERVLHGPQYSAQDYVLRIHQHLVDISQLACQSKDELPQHQLNYKQAYLSEHQKLVETVAAHNLLADANQVLEKENVYLKHQLIPQYEHLLERQARADLEAQSVEVKLETLGKASSNDQEKHLRALEAASSFLSMQTRKIAALEKDVEARLSSSQLPTAQLRRSSRLSGTNSLKRTLRGTKSEKGHKNAKK</sequence>
<gene>
    <name evidence="2" type="ORF">CC86DRAFT_389072</name>
</gene>
<evidence type="ECO:0000256" key="1">
    <source>
        <dbReference type="SAM" id="MobiDB-lite"/>
    </source>
</evidence>
<dbReference type="OrthoDB" id="3777922at2759"/>
<reference evidence="2" key="1">
    <citation type="journal article" date="2020" name="Stud. Mycol.">
        <title>101 Dothideomycetes genomes: a test case for predicting lifestyles and emergence of pathogens.</title>
        <authorList>
            <person name="Haridas S."/>
            <person name="Albert R."/>
            <person name="Binder M."/>
            <person name="Bloem J."/>
            <person name="Labutti K."/>
            <person name="Salamov A."/>
            <person name="Andreopoulos B."/>
            <person name="Baker S."/>
            <person name="Barry K."/>
            <person name="Bills G."/>
            <person name="Bluhm B."/>
            <person name="Cannon C."/>
            <person name="Castanera R."/>
            <person name="Culley D."/>
            <person name="Daum C."/>
            <person name="Ezra D."/>
            <person name="Gonzalez J."/>
            <person name="Henrissat B."/>
            <person name="Kuo A."/>
            <person name="Liang C."/>
            <person name="Lipzen A."/>
            <person name="Lutzoni F."/>
            <person name="Magnuson J."/>
            <person name="Mondo S."/>
            <person name="Nolan M."/>
            <person name="Ohm R."/>
            <person name="Pangilinan J."/>
            <person name="Park H.-J."/>
            <person name="Ramirez L."/>
            <person name="Alfaro M."/>
            <person name="Sun H."/>
            <person name="Tritt A."/>
            <person name="Yoshinaga Y."/>
            <person name="Zwiers L.-H."/>
            <person name="Turgeon B."/>
            <person name="Goodwin S."/>
            <person name="Spatafora J."/>
            <person name="Crous P."/>
            <person name="Grigoriev I."/>
        </authorList>
    </citation>
    <scope>NUCLEOTIDE SEQUENCE</scope>
    <source>
        <strain evidence="2">CBS 113818</strain>
    </source>
</reference>
<feature type="compositionally biased region" description="Polar residues" evidence="1">
    <location>
        <begin position="168"/>
        <end position="190"/>
    </location>
</feature>
<name>A0A6A6ZAY3_9PLEO</name>
<feature type="region of interest" description="Disordered" evidence="1">
    <location>
        <begin position="168"/>
        <end position="207"/>
    </location>
</feature>
<evidence type="ECO:0000313" key="3">
    <source>
        <dbReference type="Proteomes" id="UP000799424"/>
    </source>
</evidence>
<dbReference type="Proteomes" id="UP000799424">
    <property type="component" value="Unassembled WGS sequence"/>
</dbReference>
<dbReference type="AlphaFoldDB" id="A0A6A6ZAY3"/>